<evidence type="ECO:0000313" key="2">
    <source>
        <dbReference type="EMBL" id="CAH0999376.1"/>
    </source>
</evidence>
<feature type="transmembrane region" description="Helical" evidence="1">
    <location>
        <begin position="31"/>
        <end position="49"/>
    </location>
</feature>
<dbReference type="Proteomes" id="UP000837803">
    <property type="component" value="Unassembled WGS sequence"/>
</dbReference>
<sequence>MYNKINPFVYAALTTVGLAVASVLIKGTVTLLEVILVFLLSSVLFYLDYRRSASIEK</sequence>
<proteinExistence type="predicted"/>
<name>A0ABM9AYU5_9BACT</name>
<evidence type="ECO:0000313" key="3">
    <source>
        <dbReference type="Proteomes" id="UP000837803"/>
    </source>
</evidence>
<comment type="caution">
    <text evidence="2">The sequence shown here is derived from an EMBL/GenBank/DDBJ whole genome shotgun (WGS) entry which is preliminary data.</text>
</comment>
<dbReference type="EMBL" id="CAKLPZ010000001">
    <property type="protein sequence ID" value="CAH0999376.1"/>
    <property type="molecule type" value="Genomic_DNA"/>
</dbReference>
<accession>A0ABM9AYU5</accession>
<feature type="transmembrane region" description="Helical" evidence="1">
    <location>
        <begin position="7"/>
        <end position="25"/>
    </location>
</feature>
<keyword evidence="1" id="KW-0812">Transmembrane</keyword>
<reference evidence="2" key="1">
    <citation type="submission" date="2021-12" db="EMBL/GenBank/DDBJ databases">
        <authorList>
            <person name="Rodrigo-Torres L."/>
            <person name="Arahal R. D."/>
            <person name="Lucena T."/>
        </authorList>
    </citation>
    <scope>NUCLEOTIDE SEQUENCE</scope>
    <source>
        <strain evidence="2">CECT 8419</strain>
    </source>
</reference>
<organism evidence="2 3">
    <name type="scientific">Neolewinella maritima</name>
    <dbReference type="NCBI Taxonomy" id="1383882"/>
    <lineage>
        <taxon>Bacteria</taxon>
        <taxon>Pseudomonadati</taxon>
        <taxon>Bacteroidota</taxon>
        <taxon>Saprospiria</taxon>
        <taxon>Saprospirales</taxon>
        <taxon>Lewinellaceae</taxon>
        <taxon>Neolewinella</taxon>
    </lineage>
</organism>
<evidence type="ECO:0000256" key="1">
    <source>
        <dbReference type="SAM" id="Phobius"/>
    </source>
</evidence>
<keyword evidence="3" id="KW-1185">Reference proteome</keyword>
<keyword evidence="1" id="KW-1133">Transmembrane helix</keyword>
<gene>
    <name evidence="2" type="ORF">LEM8419_00674</name>
</gene>
<keyword evidence="1" id="KW-0472">Membrane</keyword>
<protein>
    <submittedName>
        <fullName evidence="2">Uncharacterized protein</fullName>
    </submittedName>
</protein>